<dbReference type="GO" id="GO:0046961">
    <property type="term" value="F:proton-transporting ATPase activity, rotational mechanism"/>
    <property type="evidence" value="ECO:0007669"/>
    <property type="project" value="InterPro"/>
</dbReference>
<dbReference type="PANTHER" id="PTHR11629:SF63">
    <property type="entry name" value="V-TYPE PROTON ATPASE SUBUNIT A"/>
    <property type="match status" value="1"/>
</dbReference>
<dbReference type="EMBL" id="MH444721">
    <property type="protein sequence ID" value="QBH22568.1"/>
    <property type="molecule type" value="mRNA"/>
</dbReference>
<keyword evidence="8 9" id="KW-0472">Membrane</keyword>
<dbReference type="PIRSF" id="PIRSF001293">
    <property type="entry name" value="ATP6V0A1"/>
    <property type="match status" value="1"/>
</dbReference>
<keyword evidence="4 9" id="KW-0812">Transmembrane</keyword>
<keyword evidence="5 9" id="KW-0375">Hydrogen ion transport</keyword>
<sequence>MSLFRSQKMKYCHLICNEDSAWDTLNELGEMSTLHFVDPEPNLPLINRPFANYIKRCEEVDFKLQFIKENAIKFQQEIKQCKDYPQLIKYYKKTLEDRSTNEGKKDGKTYFLDLEQEIGDQHKWLEEQLKHYESLQEKKNLLREYKAVLINAKKVFGDTFFQLDNKEQNMDIHAMGLEQILENASQMSSIVGLIDASEALRFQRMVFRVTKGNTYSEIKDIDWQDDPIIDPQTLLPLDKKVFIIIYPRSSMDIIKNKLNRICDSFNCSKFGIPQYQAEYIDKLHEIEEQKKESASLVEMTKYNLVQYFKEWTKIRNGCNCSKVEEFRLYTVKEKGLYHTLNLLKTDQKIYQGYAWIPKSDVDAANNTLVELGRRNPEVVGGQIKPQKKPSQSIEKPPTAFKLNEFTSVFQLITNTYGTPRYREINPGLFSLATFPFLFGVMFGDMAHGFLLFCFGLFLVLNNKNLQQTALAPLCYARFFILFMGFFATYCGFLYNDFLSLSFNFFGSCYDATTPQTCPGTDPKQGFECYLYNQKNVTPAGSFELKTCVYPFGLDPIWSIADNNITFINSYKMKLAVIFGVIQMSLGILLKGWNAISFKQPIDFIFEFIPQITFMALTFGYMDFMIIYKWFCNFQEAESQFAPSIITLLINMPLKFGSPDGPVLYGDPSDPANGLQQKIQMIFLIIALIMVPMMLIPKPIILYYKSKSSRPSHQLLQQGSQQNLQNPLLGNEYHDHSNVGIQKQSSSIEIGLEKELEASLLQKSEQDHHQGDDHGFGELFVHQVIETIEFVLGSISNTASYLRLWALSLAHGQLAKVFFEKTLGGGIQGGNIIAIFIGLTLFVIITLGVIMAMDLMECFLHALRLQWVEFQNKFYKADGYKFEPFSFQTALKTVEV</sequence>
<feature type="transmembrane region" description="Helical" evidence="9">
    <location>
        <begin position="678"/>
        <end position="703"/>
    </location>
</feature>
<comment type="similarity">
    <text evidence="2 9">Belongs to the V-ATPase 116 kDa subunit family.</text>
</comment>
<keyword evidence="7 9" id="KW-0406">Ion transport</keyword>
<dbReference type="InterPro" id="IPR026028">
    <property type="entry name" value="V-type_ATPase_116kDa_su_euka"/>
</dbReference>
<evidence type="ECO:0000256" key="8">
    <source>
        <dbReference type="ARBA" id="ARBA00023136"/>
    </source>
</evidence>
<accession>A0A481SC95</accession>
<organism evidence="10">
    <name type="scientific">Philasterides dicentrarchi</name>
    <dbReference type="NCBI Taxonomy" id="282688"/>
    <lineage>
        <taxon>Eukaryota</taxon>
        <taxon>Sar</taxon>
        <taxon>Alveolata</taxon>
        <taxon>Ciliophora</taxon>
        <taxon>Intramacronucleata</taxon>
        <taxon>Oligohymenophorea</taxon>
        <taxon>Scuticociliatia</taxon>
        <taxon>Philasterida</taxon>
        <taxon>Philasteridae</taxon>
        <taxon>Philasterides</taxon>
    </lineage>
</organism>
<evidence type="ECO:0000256" key="6">
    <source>
        <dbReference type="ARBA" id="ARBA00022989"/>
    </source>
</evidence>
<keyword evidence="6 9" id="KW-1133">Transmembrane helix</keyword>
<evidence type="ECO:0000256" key="1">
    <source>
        <dbReference type="ARBA" id="ARBA00004141"/>
    </source>
</evidence>
<evidence type="ECO:0000256" key="7">
    <source>
        <dbReference type="ARBA" id="ARBA00023065"/>
    </source>
</evidence>
<feature type="transmembrane region" description="Helical" evidence="9">
    <location>
        <begin position="469"/>
        <end position="494"/>
    </location>
</feature>
<keyword evidence="3 9" id="KW-0813">Transport</keyword>
<dbReference type="InterPro" id="IPR002490">
    <property type="entry name" value="V-ATPase_116kDa_su"/>
</dbReference>
<evidence type="ECO:0000256" key="2">
    <source>
        <dbReference type="ARBA" id="ARBA00009904"/>
    </source>
</evidence>
<feature type="transmembrane region" description="Helical" evidence="9">
    <location>
        <begin position="574"/>
        <end position="595"/>
    </location>
</feature>
<evidence type="ECO:0000256" key="9">
    <source>
        <dbReference type="RuleBase" id="RU361189"/>
    </source>
</evidence>
<evidence type="ECO:0000256" key="4">
    <source>
        <dbReference type="ARBA" id="ARBA00022692"/>
    </source>
</evidence>
<comment type="function">
    <text evidence="9">Essential component of the vacuolar proton pump (V-ATPase), a multimeric enzyme that catalyzes the translocation of protons across the membranes. Required for assembly and activity of the V-ATPase.</text>
</comment>
<feature type="transmembrane region" description="Helical" evidence="9">
    <location>
        <begin position="607"/>
        <end position="627"/>
    </location>
</feature>
<evidence type="ECO:0000256" key="5">
    <source>
        <dbReference type="ARBA" id="ARBA00022781"/>
    </source>
</evidence>
<dbReference type="GO" id="GO:0007035">
    <property type="term" value="P:vacuolar acidification"/>
    <property type="evidence" value="ECO:0007669"/>
    <property type="project" value="TreeGrafter"/>
</dbReference>
<proteinExistence type="evidence at transcript level"/>
<dbReference type="AlphaFoldDB" id="A0A481SC95"/>
<reference evidence="10" key="1">
    <citation type="submission" date="2018-06" db="EMBL/GenBank/DDBJ databases">
        <title>ATPases in Philasterides dicentarchi.</title>
        <authorList>
            <person name="Folgueira I."/>
            <person name="deFelipe A."/>
            <person name="Lamas J."/>
            <person name="Leiro J."/>
        </authorList>
    </citation>
    <scope>NUCLEOTIDE SEQUENCE</scope>
</reference>
<evidence type="ECO:0000313" key="10">
    <source>
        <dbReference type="EMBL" id="QBH22568.1"/>
    </source>
</evidence>
<dbReference type="GO" id="GO:0051117">
    <property type="term" value="F:ATPase binding"/>
    <property type="evidence" value="ECO:0007669"/>
    <property type="project" value="TreeGrafter"/>
</dbReference>
<dbReference type="GO" id="GO:0000220">
    <property type="term" value="C:vacuolar proton-transporting V-type ATPase, V0 domain"/>
    <property type="evidence" value="ECO:0007669"/>
    <property type="project" value="InterPro"/>
</dbReference>
<feature type="transmembrane region" description="Helical" evidence="9">
    <location>
        <begin position="831"/>
        <end position="852"/>
    </location>
</feature>
<dbReference type="PANTHER" id="PTHR11629">
    <property type="entry name" value="VACUOLAR PROTON ATPASES"/>
    <property type="match status" value="1"/>
</dbReference>
<protein>
    <recommendedName>
        <fullName evidence="9">V-type proton ATPase subunit a</fullName>
    </recommendedName>
</protein>
<evidence type="ECO:0000256" key="3">
    <source>
        <dbReference type="ARBA" id="ARBA00022448"/>
    </source>
</evidence>
<name>A0A481SC95_9CILI</name>
<dbReference type="Pfam" id="PF01496">
    <property type="entry name" value="V_ATPase_I"/>
    <property type="match status" value="1"/>
</dbReference>
<feature type="transmembrane region" description="Helical" evidence="9">
    <location>
        <begin position="428"/>
        <end position="457"/>
    </location>
</feature>
<comment type="subcellular location">
    <subcellularLocation>
        <location evidence="1">Membrane</location>
        <topology evidence="1">Multi-pass membrane protein</topology>
    </subcellularLocation>
</comment>